<keyword evidence="1" id="KW-0647">Proteasome</keyword>
<gene>
    <name evidence="1" type="ORF">Tci_056518</name>
</gene>
<organism evidence="1">
    <name type="scientific">Tanacetum cinerariifolium</name>
    <name type="common">Dalmatian daisy</name>
    <name type="synonym">Chrysanthemum cinerariifolium</name>
    <dbReference type="NCBI Taxonomy" id="118510"/>
    <lineage>
        <taxon>Eukaryota</taxon>
        <taxon>Viridiplantae</taxon>
        <taxon>Streptophyta</taxon>
        <taxon>Embryophyta</taxon>
        <taxon>Tracheophyta</taxon>
        <taxon>Spermatophyta</taxon>
        <taxon>Magnoliopsida</taxon>
        <taxon>eudicotyledons</taxon>
        <taxon>Gunneridae</taxon>
        <taxon>Pentapetalae</taxon>
        <taxon>asterids</taxon>
        <taxon>campanulids</taxon>
        <taxon>Asterales</taxon>
        <taxon>Asteraceae</taxon>
        <taxon>Asteroideae</taxon>
        <taxon>Anthemideae</taxon>
        <taxon>Anthemidinae</taxon>
        <taxon>Tanacetum</taxon>
    </lineage>
</organism>
<reference evidence="1" key="1">
    <citation type="journal article" date="2019" name="Sci. Rep.">
        <title>Draft genome of Tanacetum cinerariifolium, the natural source of mosquito coil.</title>
        <authorList>
            <person name="Yamashiro T."/>
            <person name="Shiraishi A."/>
            <person name="Satake H."/>
            <person name="Nakayama K."/>
        </authorList>
    </citation>
    <scope>NUCLEOTIDE SEQUENCE</scope>
</reference>
<evidence type="ECO:0000313" key="1">
    <source>
        <dbReference type="EMBL" id="GEU84540.1"/>
    </source>
</evidence>
<feature type="non-terminal residue" evidence="1">
    <location>
        <position position="264"/>
    </location>
</feature>
<sequence length="264" mass="30315">MVFAVQDGASNMGNNAGMRGTLRRKKKKKHRAKYKATLSLSKKNSMPFTWKHRLPLPKDEVHPWYGLGGSGRVEPVGVDIRWSRAGIKWEGPVKERMLDLLENEEVVVVEKDDDIDDEDDEDSHEILMRMAVFFVNARYQCPDDDHSHLSIMELLVCCPVIIFSIHYTSASGFMLKLGRLDRKIEIPFPNEQSGMEILKIHVVGIAKHGEMDYEAAEVYYDLNLDQWHYVRGSMGLIFVTCALKLVKNKREKDKIGTKPNKNRK</sequence>
<proteinExistence type="predicted"/>
<protein>
    <submittedName>
        <fullName evidence="1">26S proteasome regulatory subunit S10B homolog B-like</fullName>
    </submittedName>
</protein>
<accession>A0A6L2NET8</accession>
<dbReference type="EMBL" id="BKCJ010008916">
    <property type="protein sequence ID" value="GEU84540.1"/>
    <property type="molecule type" value="Genomic_DNA"/>
</dbReference>
<name>A0A6L2NET8_TANCI</name>
<dbReference type="AlphaFoldDB" id="A0A6L2NET8"/>
<comment type="caution">
    <text evidence="1">The sequence shown here is derived from an EMBL/GenBank/DDBJ whole genome shotgun (WGS) entry which is preliminary data.</text>
</comment>
<dbReference type="GO" id="GO:0000502">
    <property type="term" value="C:proteasome complex"/>
    <property type="evidence" value="ECO:0007669"/>
    <property type="project" value="UniProtKB-KW"/>
</dbReference>